<evidence type="ECO:0000313" key="1">
    <source>
        <dbReference type="EMBL" id="RDX50562.1"/>
    </source>
</evidence>
<protein>
    <submittedName>
        <fullName evidence="1">Uncharacterized protein</fullName>
    </submittedName>
</protein>
<reference evidence="1 2" key="1">
    <citation type="journal article" date="2018" name="Biotechnol. Biofuels">
        <title>Integrative visual omics of the white-rot fungus Polyporus brumalis exposes the biotechnological potential of its oxidative enzymes for delignifying raw plant biomass.</title>
        <authorList>
            <person name="Miyauchi S."/>
            <person name="Rancon A."/>
            <person name="Drula E."/>
            <person name="Hage H."/>
            <person name="Chaduli D."/>
            <person name="Favel A."/>
            <person name="Grisel S."/>
            <person name="Henrissat B."/>
            <person name="Herpoel-Gimbert I."/>
            <person name="Ruiz-Duenas F.J."/>
            <person name="Chevret D."/>
            <person name="Hainaut M."/>
            <person name="Lin J."/>
            <person name="Wang M."/>
            <person name="Pangilinan J."/>
            <person name="Lipzen A."/>
            <person name="Lesage-Meessen L."/>
            <person name="Navarro D."/>
            <person name="Riley R."/>
            <person name="Grigoriev I.V."/>
            <person name="Zhou S."/>
            <person name="Raouche S."/>
            <person name="Rosso M.N."/>
        </authorList>
    </citation>
    <scope>NUCLEOTIDE SEQUENCE [LARGE SCALE GENOMIC DNA]</scope>
    <source>
        <strain evidence="1 2">BRFM 1820</strain>
    </source>
</reference>
<gene>
    <name evidence="1" type="ORF">OH76DRAFT_1402623</name>
</gene>
<dbReference type="Proteomes" id="UP000256964">
    <property type="component" value="Unassembled WGS sequence"/>
</dbReference>
<organism evidence="1 2">
    <name type="scientific">Lentinus brumalis</name>
    <dbReference type="NCBI Taxonomy" id="2498619"/>
    <lineage>
        <taxon>Eukaryota</taxon>
        <taxon>Fungi</taxon>
        <taxon>Dikarya</taxon>
        <taxon>Basidiomycota</taxon>
        <taxon>Agaricomycotina</taxon>
        <taxon>Agaricomycetes</taxon>
        <taxon>Polyporales</taxon>
        <taxon>Polyporaceae</taxon>
        <taxon>Lentinus</taxon>
    </lineage>
</organism>
<sequence length="75" mass="8651">MRKSEETRPTTRLVNIRLWPTHLRYVVQEREDHNATRPMTRLVAILLCRPSSSAGHPPFRPVPFVPCAGYSRAIL</sequence>
<dbReference type="EMBL" id="KZ857399">
    <property type="protein sequence ID" value="RDX50562.1"/>
    <property type="molecule type" value="Genomic_DNA"/>
</dbReference>
<evidence type="ECO:0000313" key="2">
    <source>
        <dbReference type="Proteomes" id="UP000256964"/>
    </source>
</evidence>
<keyword evidence="2" id="KW-1185">Reference proteome</keyword>
<name>A0A371DDL8_9APHY</name>
<accession>A0A371DDL8</accession>
<dbReference type="AlphaFoldDB" id="A0A371DDL8"/>
<proteinExistence type="predicted"/>